<dbReference type="CDD" id="cd03257">
    <property type="entry name" value="ABC_NikE_OppD_transporters"/>
    <property type="match status" value="1"/>
</dbReference>
<keyword evidence="4" id="KW-1003">Cell membrane</keyword>
<evidence type="ECO:0000313" key="10">
    <source>
        <dbReference type="EMBL" id="HIU44915.1"/>
    </source>
</evidence>
<evidence type="ECO:0000256" key="5">
    <source>
        <dbReference type="ARBA" id="ARBA00022741"/>
    </source>
</evidence>
<dbReference type="Pfam" id="PF00005">
    <property type="entry name" value="ABC_tran"/>
    <property type="match status" value="1"/>
</dbReference>
<dbReference type="SMART" id="SM00382">
    <property type="entry name" value="AAA"/>
    <property type="match status" value="1"/>
</dbReference>
<dbReference type="GO" id="GO:0005524">
    <property type="term" value="F:ATP binding"/>
    <property type="evidence" value="ECO:0007669"/>
    <property type="project" value="UniProtKB-KW"/>
</dbReference>
<dbReference type="InterPro" id="IPR003593">
    <property type="entry name" value="AAA+_ATPase"/>
</dbReference>
<dbReference type="PROSITE" id="PS00211">
    <property type="entry name" value="ABC_TRANSPORTER_1"/>
    <property type="match status" value="1"/>
</dbReference>
<keyword evidence="6 10" id="KW-0067">ATP-binding</keyword>
<dbReference type="GO" id="GO:0005886">
    <property type="term" value="C:plasma membrane"/>
    <property type="evidence" value="ECO:0007669"/>
    <property type="project" value="UniProtKB-SubCell"/>
</dbReference>
<reference evidence="10" key="1">
    <citation type="submission" date="2020-10" db="EMBL/GenBank/DDBJ databases">
        <authorList>
            <person name="Gilroy R."/>
        </authorList>
    </citation>
    <scope>NUCLEOTIDE SEQUENCE</scope>
    <source>
        <strain evidence="10">ChiGjej1B1-22543</strain>
    </source>
</reference>
<gene>
    <name evidence="10" type="ORF">IAC52_01300</name>
</gene>
<name>A0A9D1S2D3_9FIRM</name>
<dbReference type="GO" id="GO:0016887">
    <property type="term" value="F:ATP hydrolysis activity"/>
    <property type="evidence" value="ECO:0007669"/>
    <property type="project" value="InterPro"/>
</dbReference>
<keyword evidence="8" id="KW-0175">Coiled coil</keyword>
<dbReference type="PROSITE" id="PS50893">
    <property type="entry name" value="ABC_TRANSPORTER_2"/>
    <property type="match status" value="1"/>
</dbReference>
<organism evidence="10 11">
    <name type="scientific">Candidatus Alloenteromonas pullicola</name>
    <dbReference type="NCBI Taxonomy" id="2840784"/>
    <lineage>
        <taxon>Bacteria</taxon>
        <taxon>Bacillati</taxon>
        <taxon>Bacillota</taxon>
        <taxon>Bacillota incertae sedis</taxon>
        <taxon>Candidatus Alloenteromonas</taxon>
    </lineage>
</organism>
<feature type="domain" description="ABC transporter" evidence="9">
    <location>
        <begin position="2"/>
        <end position="383"/>
    </location>
</feature>
<keyword evidence="3" id="KW-0813">Transport</keyword>
<keyword evidence="7" id="KW-0472">Membrane</keyword>
<dbReference type="GO" id="GO:0015833">
    <property type="term" value="P:peptide transport"/>
    <property type="evidence" value="ECO:0007669"/>
    <property type="project" value="InterPro"/>
</dbReference>
<dbReference type="InterPro" id="IPR027417">
    <property type="entry name" value="P-loop_NTPase"/>
</dbReference>
<dbReference type="SUPFAM" id="SSF52540">
    <property type="entry name" value="P-loop containing nucleoside triphosphate hydrolases"/>
    <property type="match status" value="1"/>
</dbReference>
<evidence type="ECO:0000256" key="3">
    <source>
        <dbReference type="ARBA" id="ARBA00022448"/>
    </source>
</evidence>
<dbReference type="Gene3D" id="3.40.50.300">
    <property type="entry name" value="P-loop containing nucleotide triphosphate hydrolases"/>
    <property type="match status" value="2"/>
</dbReference>
<evidence type="ECO:0000256" key="1">
    <source>
        <dbReference type="ARBA" id="ARBA00004202"/>
    </source>
</evidence>
<dbReference type="EMBL" id="DVMV01000010">
    <property type="protein sequence ID" value="HIU44915.1"/>
    <property type="molecule type" value="Genomic_DNA"/>
</dbReference>
<evidence type="ECO:0000256" key="2">
    <source>
        <dbReference type="ARBA" id="ARBA00005417"/>
    </source>
</evidence>
<proteinExistence type="inferred from homology"/>
<evidence type="ECO:0000256" key="8">
    <source>
        <dbReference type="SAM" id="Coils"/>
    </source>
</evidence>
<dbReference type="NCBIfam" id="TIGR01727">
    <property type="entry name" value="oligo_HPY"/>
    <property type="match status" value="1"/>
</dbReference>
<dbReference type="InterPro" id="IPR013563">
    <property type="entry name" value="Oligopep_ABC_C"/>
</dbReference>
<dbReference type="InterPro" id="IPR050388">
    <property type="entry name" value="ABC_Ni/Peptide_Import"/>
</dbReference>
<evidence type="ECO:0000256" key="7">
    <source>
        <dbReference type="ARBA" id="ARBA00023136"/>
    </source>
</evidence>
<dbReference type="InterPro" id="IPR003439">
    <property type="entry name" value="ABC_transporter-like_ATP-bd"/>
</dbReference>
<dbReference type="AlphaFoldDB" id="A0A9D1S2D3"/>
<reference evidence="10" key="2">
    <citation type="journal article" date="2021" name="PeerJ">
        <title>Extensive microbial diversity within the chicken gut microbiome revealed by metagenomics and culture.</title>
        <authorList>
            <person name="Gilroy R."/>
            <person name="Ravi A."/>
            <person name="Getino M."/>
            <person name="Pursley I."/>
            <person name="Horton D.L."/>
            <person name="Alikhan N.F."/>
            <person name="Baker D."/>
            <person name="Gharbi K."/>
            <person name="Hall N."/>
            <person name="Watson M."/>
            <person name="Adriaenssens E.M."/>
            <person name="Foster-Nyarko E."/>
            <person name="Jarju S."/>
            <person name="Secka A."/>
            <person name="Antonio M."/>
            <person name="Oren A."/>
            <person name="Chaudhuri R.R."/>
            <person name="La Ragione R."/>
            <person name="Hildebrand F."/>
            <person name="Pallen M.J."/>
        </authorList>
    </citation>
    <scope>NUCLEOTIDE SEQUENCE</scope>
    <source>
        <strain evidence="10">ChiGjej1B1-22543</strain>
    </source>
</reference>
<dbReference type="PANTHER" id="PTHR43297">
    <property type="entry name" value="OLIGOPEPTIDE TRANSPORT ATP-BINDING PROTEIN APPD"/>
    <property type="match status" value="1"/>
</dbReference>
<accession>A0A9D1S2D3</accession>
<dbReference type="Pfam" id="PF08352">
    <property type="entry name" value="oligo_HPY"/>
    <property type="match status" value="1"/>
</dbReference>
<evidence type="ECO:0000259" key="9">
    <source>
        <dbReference type="PROSITE" id="PS50893"/>
    </source>
</evidence>
<dbReference type="InterPro" id="IPR017871">
    <property type="entry name" value="ABC_transporter-like_CS"/>
</dbReference>
<feature type="coiled-coil region" evidence="8">
    <location>
        <begin position="131"/>
        <end position="158"/>
    </location>
</feature>
<comment type="similarity">
    <text evidence="2">Belongs to the ABC transporter superfamily.</text>
</comment>
<keyword evidence="5" id="KW-0547">Nucleotide-binding</keyword>
<evidence type="ECO:0000256" key="6">
    <source>
        <dbReference type="ARBA" id="ARBA00022840"/>
    </source>
</evidence>
<sequence length="475" mass="53464">MVHAVRGVSFDLYKEETLCIVGESGSGKSVTNKAIMGILPKSARIVSGSILYEGEDLTQVSEDEFHNIRGTKIGMIFQDPLSSLNPIMKIGKQITEVMIINGDHMKNLYKDLVNDEFIKFKNDQRLVQIAKTTYKHAVEDIEAEAKKAKKEAKKANSAFDYAPFAEKLAALKKENEEKISSLKGVIAADKREFKKVSKDAKKKVAERRKALRDEHKANLKALRQGEYGKSLKERYDAFLTEHRRYISTLRVTHKEAKERALKIMEEVGIPEPARRFNQYPFEFSGGMRQRIVIAIALTAHPDVLICDEPTTALDVTIQAQILELINELKAKHHMSVIFITHDLGVVANMADRVAVMYAGKIVEYGTAKEVFYSPAHPYTWALLSSIPDIDSKEKLEAIPGTPPNMLFPPKGDAFAPRSKYAMEVDYKAQPPMFEITKTHYAATWLLDSRAPETKMPRIVSARIQNSLKKAGVNKQ</sequence>
<dbReference type="Proteomes" id="UP000824070">
    <property type="component" value="Unassembled WGS sequence"/>
</dbReference>
<comment type="subcellular location">
    <subcellularLocation>
        <location evidence="1">Cell membrane</location>
        <topology evidence="1">Peripheral membrane protein</topology>
    </subcellularLocation>
</comment>
<dbReference type="PANTHER" id="PTHR43297:SF2">
    <property type="entry name" value="DIPEPTIDE TRANSPORT ATP-BINDING PROTEIN DPPD"/>
    <property type="match status" value="1"/>
</dbReference>
<protein>
    <submittedName>
        <fullName evidence="10">ATP-binding cassette domain-containing protein</fullName>
    </submittedName>
</protein>
<comment type="caution">
    <text evidence="10">The sequence shown here is derived from an EMBL/GenBank/DDBJ whole genome shotgun (WGS) entry which is preliminary data.</text>
</comment>
<evidence type="ECO:0000256" key="4">
    <source>
        <dbReference type="ARBA" id="ARBA00022475"/>
    </source>
</evidence>
<evidence type="ECO:0000313" key="11">
    <source>
        <dbReference type="Proteomes" id="UP000824070"/>
    </source>
</evidence>